<feature type="transmembrane region" description="Helical" evidence="5">
    <location>
        <begin position="253"/>
        <end position="271"/>
    </location>
</feature>
<comment type="caution">
    <text evidence="6">The sequence shown here is derived from an EMBL/GenBank/DDBJ whole genome shotgun (WGS) entry which is preliminary data.</text>
</comment>
<name>A0ABR3GBE5_9PEZI</name>
<keyword evidence="2" id="KW-0521">NADP</keyword>
<protein>
    <submittedName>
        <fullName evidence="6">NADPH-dependent 1-acyl dihydroxyacetone phosphate reductase</fullName>
        <ecNumber evidence="6">1.1.1.101</ecNumber>
    </submittedName>
</protein>
<sequence length="304" mass="33866">MASTTMTARKSVLITGAGIGGIGGELAKEFHAKGFRVFATARRLETVQELQDTLGIEIIQLDVTKAEDVRKARDEISLRTGGKLDVLVNNAFGLLGPDRDYSIELEIDTVVKEIFEINLFAVMRMVQEFAHLLIAAEGTIVNIGSVAGIMPFAFASAYNASKAALHSYADTLRVELKPFNVKVMTIITGGVKSGISRHSVANRDLRPDSLYLPILEFYQARASTSQVNAQPTDEYARSVVKQVMMPDWRKPVWYWQGNFSGWVWLINTFLWKSAFDYGMMRTFGLLGLGRKWAAEKMEKAKKTD</sequence>
<gene>
    <name evidence="6" type="primary">AYR1_2</name>
    <name evidence="6" type="ORF">Q9L58_008207</name>
</gene>
<dbReference type="EMBL" id="JBBBZM010000145">
    <property type="protein sequence ID" value="KAL0632891.1"/>
    <property type="molecule type" value="Genomic_DNA"/>
</dbReference>
<dbReference type="EC" id="1.1.1.101" evidence="6"/>
<dbReference type="PANTHER" id="PTHR44169:SF6">
    <property type="entry name" value="NADPH-DEPENDENT 1-ACYLDIHYDROXYACETONE PHOSPHATE REDUCTASE"/>
    <property type="match status" value="1"/>
</dbReference>
<dbReference type="PRINTS" id="PR00080">
    <property type="entry name" value="SDRFAMILY"/>
</dbReference>
<keyword evidence="5" id="KW-1133">Transmembrane helix</keyword>
<dbReference type="InterPro" id="IPR020904">
    <property type="entry name" value="Sc_DH/Rdtase_CS"/>
</dbReference>
<keyword evidence="7" id="KW-1185">Reference proteome</keyword>
<evidence type="ECO:0000256" key="2">
    <source>
        <dbReference type="ARBA" id="ARBA00022857"/>
    </source>
</evidence>
<evidence type="ECO:0000256" key="3">
    <source>
        <dbReference type="ARBA" id="ARBA00023002"/>
    </source>
</evidence>
<comment type="similarity">
    <text evidence="1 4">Belongs to the short-chain dehydrogenases/reductases (SDR) family.</text>
</comment>
<dbReference type="PROSITE" id="PS00061">
    <property type="entry name" value="ADH_SHORT"/>
    <property type="match status" value="1"/>
</dbReference>
<organism evidence="6 7">
    <name type="scientific">Discina gigas</name>
    <dbReference type="NCBI Taxonomy" id="1032678"/>
    <lineage>
        <taxon>Eukaryota</taxon>
        <taxon>Fungi</taxon>
        <taxon>Dikarya</taxon>
        <taxon>Ascomycota</taxon>
        <taxon>Pezizomycotina</taxon>
        <taxon>Pezizomycetes</taxon>
        <taxon>Pezizales</taxon>
        <taxon>Discinaceae</taxon>
        <taxon>Discina</taxon>
    </lineage>
</organism>
<dbReference type="SUPFAM" id="SSF51735">
    <property type="entry name" value="NAD(P)-binding Rossmann-fold domains"/>
    <property type="match status" value="1"/>
</dbReference>
<dbReference type="InterPro" id="IPR036291">
    <property type="entry name" value="NAD(P)-bd_dom_sf"/>
</dbReference>
<accession>A0ABR3GBE5</accession>
<evidence type="ECO:0000256" key="5">
    <source>
        <dbReference type="SAM" id="Phobius"/>
    </source>
</evidence>
<dbReference type="PRINTS" id="PR00081">
    <property type="entry name" value="GDHRDH"/>
</dbReference>
<keyword evidence="5" id="KW-0472">Membrane</keyword>
<dbReference type="Gene3D" id="3.40.50.720">
    <property type="entry name" value="NAD(P)-binding Rossmann-like Domain"/>
    <property type="match status" value="1"/>
</dbReference>
<evidence type="ECO:0000313" key="6">
    <source>
        <dbReference type="EMBL" id="KAL0632891.1"/>
    </source>
</evidence>
<evidence type="ECO:0000313" key="7">
    <source>
        <dbReference type="Proteomes" id="UP001447188"/>
    </source>
</evidence>
<dbReference type="GO" id="GO:0000140">
    <property type="term" value="F:acylglycerone-phosphate reductase (NADP+) activity"/>
    <property type="evidence" value="ECO:0007669"/>
    <property type="project" value="UniProtKB-EC"/>
</dbReference>
<dbReference type="Pfam" id="PF00106">
    <property type="entry name" value="adh_short"/>
    <property type="match status" value="1"/>
</dbReference>
<reference evidence="6 7" key="1">
    <citation type="submission" date="2024-02" db="EMBL/GenBank/DDBJ databases">
        <title>Discinaceae phylogenomics.</title>
        <authorList>
            <person name="Dirks A.C."/>
            <person name="James T.Y."/>
        </authorList>
    </citation>
    <scope>NUCLEOTIDE SEQUENCE [LARGE SCALE GENOMIC DNA]</scope>
    <source>
        <strain evidence="6 7">ACD0624</strain>
    </source>
</reference>
<keyword evidence="3 6" id="KW-0560">Oxidoreductase</keyword>
<keyword evidence="5" id="KW-0812">Transmembrane</keyword>
<dbReference type="InterPro" id="IPR002347">
    <property type="entry name" value="SDR_fam"/>
</dbReference>
<proteinExistence type="inferred from homology"/>
<feature type="transmembrane region" description="Helical" evidence="5">
    <location>
        <begin position="132"/>
        <end position="154"/>
    </location>
</feature>
<evidence type="ECO:0000256" key="1">
    <source>
        <dbReference type="ARBA" id="ARBA00006484"/>
    </source>
</evidence>
<dbReference type="Proteomes" id="UP001447188">
    <property type="component" value="Unassembled WGS sequence"/>
</dbReference>
<evidence type="ECO:0000256" key="4">
    <source>
        <dbReference type="RuleBase" id="RU000363"/>
    </source>
</evidence>
<dbReference type="PANTHER" id="PTHR44169">
    <property type="entry name" value="NADPH-DEPENDENT 1-ACYLDIHYDROXYACETONE PHOSPHATE REDUCTASE"/>
    <property type="match status" value="1"/>
</dbReference>
<dbReference type="CDD" id="cd05374">
    <property type="entry name" value="17beta-HSD-like_SDR_c"/>
    <property type="match status" value="1"/>
</dbReference>